<proteinExistence type="predicted"/>
<dbReference type="PROSITE" id="PS50048">
    <property type="entry name" value="ZN2_CY6_FUNGAL_2"/>
    <property type="match status" value="1"/>
</dbReference>
<dbReference type="CDD" id="cd00067">
    <property type="entry name" value="GAL4"/>
    <property type="match status" value="1"/>
</dbReference>
<dbReference type="InterPro" id="IPR036864">
    <property type="entry name" value="Zn2-C6_fun-type_DNA-bd_sf"/>
</dbReference>
<dbReference type="SMART" id="SM00066">
    <property type="entry name" value="GAL4"/>
    <property type="match status" value="1"/>
</dbReference>
<evidence type="ECO:0000313" key="7">
    <source>
        <dbReference type="EMBL" id="ROV91291.1"/>
    </source>
</evidence>
<feature type="region of interest" description="Disordered" evidence="5">
    <location>
        <begin position="130"/>
        <end position="167"/>
    </location>
</feature>
<sequence length="396" mass="41997">MSYQYPPPGTPPPPYDAGYSIPPHSSGMDTGSPGQSGRNESEPSPTSFELKRSSHPDVRMVERAPGPDQANMGASGDKKRGKLQYQRISVACTNCRRRKIRCVQAAGAPKCNQCKRLHKDCVVEAVDQRNPADTRHKPVSRPLTGQKLASASSSPAMSSGRSAGMHAARPHGGMGMPSIQHMALADPADVRMAQGASIGRAYPEYGSPSMTNWMAPDASPGSSRARAPNASWTPYSQGSAIAPSYSPYNHPTPPSGSWAAAPVPGDSSTRDGMHWGTYPPPNPSFTAMSQMTASAYGRRTPNSMPPAEMYPSVPSMGSPHMGQAAPLSPPQPASHVAGFGSWQQQPYPPPMPKPGDSFGSWYPETEGSQSQPGPSGAVQPHIEHGTPTTEGYYSHR</sequence>
<dbReference type="GO" id="GO:0008270">
    <property type="term" value="F:zinc ion binding"/>
    <property type="evidence" value="ECO:0007669"/>
    <property type="project" value="InterPro"/>
</dbReference>
<feature type="compositionally biased region" description="Low complexity" evidence="5">
    <location>
        <begin position="149"/>
        <end position="163"/>
    </location>
</feature>
<accession>A0A423VJV9</accession>
<dbReference type="Pfam" id="PF00172">
    <property type="entry name" value="Zn_clus"/>
    <property type="match status" value="1"/>
</dbReference>
<dbReference type="InterPro" id="IPR050987">
    <property type="entry name" value="AtrR-like"/>
</dbReference>
<evidence type="ECO:0000259" key="6">
    <source>
        <dbReference type="PROSITE" id="PS50048"/>
    </source>
</evidence>
<name>A0A423VJV9_CYTCH</name>
<organism evidence="7 8">
    <name type="scientific">Cytospora chrysosperma</name>
    <name type="common">Cytospora canker fungus</name>
    <name type="synonym">Sphaeria chrysosperma</name>
    <dbReference type="NCBI Taxonomy" id="252740"/>
    <lineage>
        <taxon>Eukaryota</taxon>
        <taxon>Fungi</taxon>
        <taxon>Dikarya</taxon>
        <taxon>Ascomycota</taxon>
        <taxon>Pezizomycotina</taxon>
        <taxon>Sordariomycetes</taxon>
        <taxon>Sordariomycetidae</taxon>
        <taxon>Diaporthales</taxon>
        <taxon>Cytosporaceae</taxon>
        <taxon>Cytospora</taxon>
    </lineage>
</organism>
<dbReference type="Proteomes" id="UP000284375">
    <property type="component" value="Unassembled WGS sequence"/>
</dbReference>
<evidence type="ECO:0000256" key="3">
    <source>
        <dbReference type="ARBA" id="ARBA00023125"/>
    </source>
</evidence>
<evidence type="ECO:0000256" key="5">
    <source>
        <dbReference type="SAM" id="MobiDB-lite"/>
    </source>
</evidence>
<feature type="compositionally biased region" description="Pro residues" evidence="5">
    <location>
        <begin position="1"/>
        <end position="15"/>
    </location>
</feature>
<keyword evidence="3" id="KW-0238">DNA-binding</keyword>
<dbReference type="OrthoDB" id="4150019at2759"/>
<dbReference type="GO" id="GO:0000981">
    <property type="term" value="F:DNA-binding transcription factor activity, RNA polymerase II-specific"/>
    <property type="evidence" value="ECO:0007669"/>
    <property type="project" value="InterPro"/>
</dbReference>
<feature type="region of interest" description="Disordered" evidence="5">
    <location>
        <begin position="1"/>
        <end position="82"/>
    </location>
</feature>
<evidence type="ECO:0000256" key="1">
    <source>
        <dbReference type="ARBA" id="ARBA00004123"/>
    </source>
</evidence>
<dbReference type="SUPFAM" id="SSF57701">
    <property type="entry name" value="Zn2/Cys6 DNA-binding domain"/>
    <property type="match status" value="1"/>
</dbReference>
<dbReference type="PANTHER" id="PTHR46910">
    <property type="entry name" value="TRANSCRIPTION FACTOR PDR1"/>
    <property type="match status" value="1"/>
</dbReference>
<reference evidence="7 8" key="1">
    <citation type="submission" date="2015-09" db="EMBL/GenBank/DDBJ databases">
        <title>Host preference determinants of Valsa canker pathogens revealed by comparative genomics.</title>
        <authorList>
            <person name="Yin Z."/>
            <person name="Huang L."/>
        </authorList>
    </citation>
    <scope>NUCLEOTIDE SEQUENCE [LARGE SCALE GENOMIC DNA]</scope>
    <source>
        <strain evidence="7 8">YSFL</strain>
    </source>
</reference>
<evidence type="ECO:0000313" key="8">
    <source>
        <dbReference type="Proteomes" id="UP000284375"/>
    </source>
</evidence>
<evidence type="ECO:0000256" key="2">
    <source>
        <dbReference type="ARBA" id="ARBA00022723"/>
    </source>
</evidence>
<gene>
    <name evidence="7" type="ORF">VSDG_07759</name>
</gene>
<comment type="caution">
    <text evidence="7">The sequence shown here is derived from an EMBL/GenBank/DDBJ whole genome shotgun (WGS) entry which is preliminary data.</text>
</comment>
<dbReference type="AlphaFoldDB" id="A0A423VJV9"/>
<dbReference type="PROSITE" id="PS00463">
    <property type="entry name" value="ZN2_CY6_FUNGAL_1"/>
    <property type="match status" value="1"/>
</dbReference>
<keyword evidence="2" id="KW-0479">Metal-binding</keyword>
<dbReference type="GO" id="GO:0003677">
    <property type="term" value="F:DNA binding"/>
    <property type="evidence" value="ECO:0007669"/>
    <property type="project" value="UniProtKB-KW"/>
</dbReference>
<feature type="region of interest" description="Disordered" evidence="5">
    <location>
        <begin position="297"/>
        <end position="396"/>
    </location>
</feature>
<feature type="domain" description="Zn(2)-C6 fungal-type" evidence="6">
    <location>
        <begin position="91"/>
        <end position="123"/>
    </location>
</feature>
<dbReference type="InterPro" id="IPR001138">
    <property type="entry name" value="Zn2Cys6_DnaBD"/>
</dbReference>
<feature type="compositionally biased region" description="Polar residues" evidence="5">
    <location>
        <begin position="386"/>
        <end position="396"/>
    </location>
</feature>
<protein>
    <recommendedName>
        <fullName evidence="6">Zn(2)-C6 fungal-type domain-containing protein</fullName>
    </recommendedName>
</protein>
<dbReference type="GO" id="GO:0005634">
    <property type="term" value="C:nucleus"/>
    <property type="evidence" value="ECO:0007669"/>
    <property type="project" value="UniProtKB-SubCell"/>
</dbReference>
<dbReference type="PANTHER" id="PTHR46910:SF3">
    <property type="entry name" value="HALOTOLERANCE PROTEIN 9-RELATED"/>
    <property type="match status" value="1"/>
</dbReference>
<keyword evidence="8" id="KW-1185">Reference proteome</keyword>
<feature type="compositionally biased region" description="Basic and acidic residues" evidence="5">
    <location>
        <begin position="49"/>
        <end position="62"/>
    </location>
</feature>
<feature type="compositionally biased region" description="Polar residues" evidence="5">
    <location>
        <begin position="27"/>
        <end position="47"/>
    </location>
</feature>
<keyword evidence="4" id="KW-0539">Nucleus</keyword>
<dbReference type="STRING" id="252740.A0A423VJV9"/>
<dbReference type="EMBL" id="LJZO01000044">
    <property type="protein sequence ID" value="ROV91291.1"/>
    <property type="molecule type" value="Genomic_DNA"/>
</dbReference>
<evidence type="ECO:0000256" key="4">
    <source>
        <dbReference type="ARBA" id="ARBA00023242"/>
    </source>
</evidence>
<comment type="subcellular location">
    <subcellularLocation>
        <location evidence="1">Nucleus</location>
    </subcellularLocation>
</comment>
<dbReference type="Gene3D" id="4.10.240.10">
    <property type="entry name" value="Zn(2)-C6 fungal-type DNA-binding domain"/>
    <property type="match status" value="1"/>
</dbReference>